<dbReference type="RefSeq" id="WP_138788563.1">
    <property type="nucleotide sequence ID" value="NZ_JBHTGQ010000041.1"/>
</dbReference>
<keyword evidence="1" id="KW-1133">Transmembrane helix</keyword>
<organism evidence="2 3">
    <name type="scientific">Paenibacillus thermoaerophilus</name>
    <dbReference type="NCBI Taxonomy" id="1215385"/>
    <lineage>
        <taxon>Bacteria</taxon>
        <taxon>Bacillati</taxon>
        <taxon>Bacillota</taxon>
        <taxon>Bacilli</taxon>
        <taxon>Bacillales</taxon>
        <taxon>Paenibacillaceae</taxon>
        <taxon>Paenibacillus</taxon>
    </lineage>
</organism>
<feature type="transmembrane region" description="Helical" evidence="1">
    <location>
        <begin position="58"/>
        <end position="81"/>
    </location>
</feature>
<evidence type="ECO:0000256" key="1">
    <source>
        <dbReference type="SAM" id="Phobius"/>
    </source>
</evidence>
<comment type="caution">
    <text evidence="2">The sequence shown here is derived from an EMBL/GenBank/DDBJ whole genome shotgun (WGS) entry which is preliminary data.</text>
</comment>
<name>A0ABW2V5C1_9BACL</name>
<keyword evidence="1" id="KW-0472">Membrane</keyword>
<evidence type="ECO:0008006" key="4">
    <source>
        <dbReference type="Google" id="ProtNLM"/>
    </source>
</evidence>
<protein>
    <recommendedName>
        <fullName evidence="4">DUF4179 domain-containing protein</fullName>
    </recommendedName>
</protein>
<dbReference type="EMBL" id="JBHTGQ010000041">
    <property type="protein sequence ID" value="MFC7751327.1"/>
    <property type="molecule type" value="Genomic_DNA"/>
</dbReference>
<keyword evidence="3" id="KW-1185">Reference proteome</keyword>
<proteinExistence type="predicted"/>
<sequence>MKTTKPDDFDQELNRIMSATSPAGSNPFGDRGLRERILRRIDEGDTEAVRRGLPFARWAGFFAAAAACLLGGTLVWQAGWLGSEPDSSLKSAASAPTAGEDGIIPFAAATTDASGDPSPSALLLGLKQESDSNVSYRTLLLVSDGRGEIGVKAQRDGIVAPYGMDFWELKETAPVPAAGANGEVTVIDATPITGSAAAKTKKPAVFALSSEVKRYEEELLFVGNRFASLQIEIETAENGIESRTEQVRVSDFARLQNTGEQQKLPVAKPDSRYMTPLQVTDFVKQTVTAASELVPGWATGETGHTYDWGVIRNPGRWTARLAEPVAAANNTPGISYRWVGDNWEMPEAIVSHDRLCCNWNSITAMYPKAFDAVSSPAGDWVALLMPDRLVAHAVRGGVPERQPLFEMPLAEGERTVMAQWATGSYVEKWSKELGQSK</sequence>
<reference evidence="3" key="1">
    <citation type="journal article" date="2019" name="Int. J. Syst. Evol. Microbiol.">
        <title>The Global Catalogue of Microorganisms (GCM) 10K type strain sequencing project: providing services to taxonomists for standard genome sequencing and annotation.</title>
        <authorList>
            <consortium name="The Broad Institute Genomics Platform"/>
            <consortium name="The Broad Institute Genome Sequencing Center for Infectious Disease"/>
            <person name="Wu L."/>
            <person name="Ma J."/>
        </authorList>
    </citation>
    <scope>NUCLEOTIDE SEQUENCE [LARGE SCALE GENOMIC DNA]</scope>
    <source>
        <strain evidence="3">JCM 18657</strain>
    </source>
</reference>
<gene>
    <name evidence="2" type="ORF">ACFQWB_15515</name>
</gene>
<dbReference type="Proteomes" id="UP001596528">
    <property type="component" value="Unassembled WGS sequence"/>
</dbReference>
<evidence type="ECO:0000313" key="2">
    <source>
        <dbReference type="EMBL" id="MFC7751327.1"/>
    </source>
</evidence>
<accession>A0ABW2V5C1</accession>
<evidence type="ECO:0000313" key="3">
    <source>
        <dbReference type="Proteomes" id="UP001596528"/>
    </source>
</evidence>
<keyword evidence="1" id="KW-0812">Transmembrane</keyword>